<protein>
    <recommendedName>
        <fullName evidence="12">Reverse transcriptase RNase H-like domain-containing protein</fullName>
    </recommendedName>
</protein>
<gene>
    <name evidence="10" type="ORF">QYE76_070414</name>
</gene>
<evidence type="ECO:0008006" key="12">
    <source>
        <dbReference type="Google" id="ProtNLM"/>
    </source>
</evidence>
<keyword evidence="4" id="KW-0255">Endonuclease</keyword>
<evidence type="ECO:0000256" key="6">
    <source>
        <dbReference type="ARBA" id="ARBA00022918"/>
    </source>
</evidence>
<dbReference type="CDD" id="cd00303">
    <property type="entry name" value="retropepsin_like"/>
    <property type="match status" value="1"/>
</dbReference>
<evidence type="ECO:0000256" key="5">
    <source>
        <dbReference type="ARBA" id="ARBA00022801"/>
    </source>
</evidence>
<dbReference type="GO" id="GO:0016787">
    <property type="term" value="F:hydrolase activity"/>
    <property type="evidence" value="ECO:0007669"/>
    <property type="project" value="UniProtKB-KW"/>
</dbReference>
<evidence type="ECO:0000313" key="10">
    <source>
        <dbReference type="EMBL" id="KAK1652609.1"/>
    </source>
</evidence>
<dbReference type="InterPro" id="IPR005162">
    <property type="entry name" value="Retrotrans_gag_dom"/>
</dbReference>
<evidence type="ECO:0000256" key="1">
    <source>
        <dbReference type="ARBA" id="ARBA00022679"/>
    </source>
</evidence>
<dbReference type="InterPro" id="IPR043502">
    <property type="entry name" value="DNA/RNA_pol_sf"/>
</dbReference>
<evidence type="ECO:0000313" key="11">
    <source>
        <dbReference type="Proteomes" id="UP001231189"/>
    </source>
</evidence>
<evidence type="ECO:0000259" key="8">
    <source>
        <dbReference type="Pfam" id="PF03732"/>
    </source>
</evidence>
<dbReference type="Gene3D" id="2.40.70.10">
    <property type="entry name" value="Acid Proteases"/>
    <property type="match status" value="1"/>
</dbReference>
<proteinExistence type="predicted"/>
<dbReference type="AlphaFoldDB" id="A0AAD8WFU6"/>
<evidence type="ECO:0000259" key="9">
    <source>
        <dbReference type="Pfam" id="PF17917"/>
    </source>
</evidence>
<dbReference type="Proteomes" id="UP001231189">
    <property type="component" value="Unassembled WGS sequence"/>
</dbReference>
<dbReference type="GO" id="GO:0004519">
    <property type="term" value="F:endonuclease activity"/>
    <property type="evidence" value="ECO:0007669"/>
    <property type="project" value="UniProtKB-KW"/>
</dbReference>
<feature type="domain" description="Reverse transcriptase RNase H-like" evidence="9">
    <location>
        <begin position="656"/>
        <end position="736"/>
    </location>
</feature>
<dbReference type="SUPFAM" id="SSF56672">
    <property type="entry name" value="DNA/RNA polymerases"/>
    <property type="match status" value="1"/>
</dbReference>
<keyword evidence="5" id="KW-0378">Hydrolase</keyword>
<keyword evidence="7" id="KW-0175">Coiled coil</keyword>
<comment type="caution">
    <text evidence="10">The sequence shown here is derived from an EMBL/GenBank/DDBJ whole genome shotgun (WGS) entry which is preliminary data.</text>
</comment>
<reference evidence="10" key="1">
    <citation type="submission" date="2023-07" db="EMBL/GenBank/DDBJ databases">
        <title>A chromosome-level genome assembly of Lolium multiflorum.</title>
        <authorList>
            <person name="Chen Y."/>
            <person name="Copetti D."/>
            <person name="Kolliker R."/>
            <person name="Studer B."/>
        </authorList>
    </citation>
    <scope>NUCLEOTIDE SEQUENCE</scope>
    <source>
        <strain evidence="10">02402/16</strain>
        <tissue evidence="10">Leaf</tissue>
    </source>
</reference>
<dbReference type="Pfam" id="PF03732">
    <property type="entry name" value="Retrotrans_gag"/>
    <property type="match status" value="1"/>
</dbReference>
<name>A0AAD8WFU6_LOLMU</name>
<keyword evidence="6" id="KW-0695">RNA-directed DNA polymerase</keyword>
<accession>A0AAD8WFU6</accession>
<dbReference type="GO" id="GO:0003964">
    <property type="term" value="F:RNA-directed DNA polymerase activity"/>
    <property type="evidence" value="ECO:0007669"/>
    <property type="project" value="UniProtKB-KW"/>
</dbReference>
<dbReference type="Pfam" id="PF17917">
    <property type="entry name" value="RT_RNaseH"/>
    <property type="match status" value="1"/>
</dbReference>
<sequence length="883" mass="100710">MTEVAEGEKRGPLWAQTIGGAAQALAAPPYADPRPFSPPFLRVLLRPENLSHRGILTKGYSRLCGAENTREKRALRRAGIRRGNSLPEGEIDAIAIVIERDIISIIIIIVSTIYTAITTAAPRHRCISMNEVRKKLFTISLSGKAAHWYKLLKNGDSIDWEDIVPLFYSKFYPPSEIHKDRNRIYNFWPHDGESIAQAWGRLKSLMLKCPIHELPGNVIIDNFYARLSFQDKTLLDTSCSGSFTRKNEEFKRDLLDRIQENTEGWENDKDRESGIIYDYKCIEAFMDTDKFRNMSATYGLDSQVVANLYKAFASHYELPKKNFDKYHEPYKDKIDSSVNKCVVIETVDNVIPEAYIEKTPFPAKMKEYSVISSAVNKSEKKPKEPEEQIKIEPAVAIVKDLVTENVEDGHIIFCEDASNIVSHPNKPKQVSVPMLSVRIGDHCYYGLCDIGASVSAIPYELYTEIMHEIGSCELEDIDVVIHLANRETISPIGIVRDVEVLCGKIKYPADFLQHLENSESEAFRKERDELEEIFLRQPILKHDLPVEDLGTTPPPKEDPVFDLKPLPDNLKYAHIDDKKIYPVIISSKLSEIEEERLLEILKKHRGAIGYTLDDLKGISPSICQHAINMEEDAKPVVEHQRRLIPKMKEVALFLDSVDKKLNVIHYASKTLDAAQRNYATTEKELLAVVFACDKFRPYIVDSKVTIHTDHAAIRYLMTKKDAKPRLIRWVLLLQEFDLHIIDRKGADNPVADNLSRLENIAYDPVPVNDSFPNEQLAVIKGALPPALDLDSFPCVDEAIRVADEFCDQYRALRREVEILQEENQRLRRMLEYYSNPSTRPSPPHSGNDKSLQVLVQNCKLEKLKLKEILMKREKNPSPSSPKE</sequence>
<evidence type="ECO:0000256" key="4">
    <source>
        <dbReference type="ARBA" id="ARBA00022759"/>
    </source>
</evidence>
<keyword evidence="1" id="KW-0808">Transferase</keyword>
<organism evidence="10 11">
    <name type="scientific">Lolium multiflorum</name>
    <name type="common">Italian ryegrass</name>
    <name type="synonym">Lolium perenne subsp. multiflorum</name>
    <dbReference type="NCBI Taxonomy" id="4521"/>
    <lineage>
        <taxon>Eukaryota</taxon>
        <taxon>Viridiplantae</taxon>
        <taxon>Streptophyta</taxon>
        <taxon>Embryophyta</taxon>
        <taxon>Tracheophyta</taxon>
        <taxon>Spermatophyta</taxon>
        <taxon>Magnoliopsida</taxon>
        <taxon>Liliopsida</taxon>
        <taxon>Poales</taxon>
        <taxon>Poaceae</taxon>
        <taxon>BOP clade</taxon>
        <taxon>Pooideae</taxon>
        <taxon>Poodae</taxon>
        <taxon>Poeae</taxon>
        <taxon>Poeae Chloroplast Group 2 (Poeae type)</taxon>
        <taxon>Loliodinae</taxon>
        <taxon>Loliinae</taxon>
        <taxon>Lolium</taxon>
    </lineage>
</organism>
<keyword evidence="11" id="KW-1185">Reference proteome</keyword>
<keyword evidence="2" id="KW-0548">Nucleotidyltransferase</keyword>
<dbReference type="InterPro" id="IPR021109">
    <property type="entry name" value="Peptidase_aspartic_dom_sf"/>
</dbReference>
<dbReference type="PANTHER" id="PTHR34072">
    <property type="entry name" value="ENZYMATIC POLYPROTEIN-RELATED"/>
    <property type="match status" value="1"/>
</dbReference>
<evidence type="ECO:0000256" key="2">
    <source>
        <dbReference type="ARBA" id="ARBA00022695"/>
    </source>
</evidence>
<dbReference type="PANTHER" id="PTHR34072:SF57">
    <property type="entry name" value="RNA-DIRECTED DNA POLYMERASE"/>
    <property type="match status" value="1"/>
</dbReference>
<dbReference type="InterPro" id="IPR041373">
    <property type="entry name" value="RT_RNaseH"/>
</dbReference>
<evidence type="ECO:0000256" key="3">
    <source>
        <dbReference type="ARBA" id="ARBA00022722"/>
    </source>
</evidence>
<evidence type="ECO:0000256" key="7">
    <source>
        <dbReference type="SAM" id="Coils"/>
    </source>
</evidence>
<dbReference type="EMBL" id="JAUUTY010000004">
    <property type="protein sequence ID" value="KAK1652609.1"/>
    <property type="molecule type" value="Genomic_DNA"/>
</dbReference>
<keyword evidence="3" id="KW-0540">Nuclease</keyword>
<dbReference type="CDD" id="cd09274">
    <property type="entry name" value="RNase_HI_RT_Ty3"/>
    <property type="match status" value="1"/>
</dbReference>
<feature type="domain" description="Retrotransposon gag" evidence="8">
    <location>
        <begin position="135"/>
        <end position="225"/>
    </location>
</feature>
<feature type="coiled-coil region" evidence="7">
    <location>
        <begin position="802"/>
        <end position="829"/>
    </location>
</feature>